<dbReference type="Proteomes" id="UP000809081">
    <property type="component" value="Unassembled WGS sequence"/>
</dbReference>
<feature type="transmembrane region" description="Helical" evidence="1">
    <location>
        <begin position="39"/>
        <end position="61"/>
    </location>
</feature>
<keyword evidence="3" id="KW-1185">Reference proteome</keyword>
<dbReference type="EMBL" id="JAFBEI010000020">
    <property type="protein sequence ID" value="MBM7636269.1"/>
    <property type="molecule type" value="Genomic_DNA"/>
</dbReference>
<feature type="transmembrane region" description="Helical" evidence="1">
    <location>
        <begin position="262"/>
        <end position="280"/>
    </location>
</feature>
<feature type="transmembrane region" description="Helical" evidence="1">
    <location>
        <begin position="223"/>
        <end position="241"/>
    </location>
</feature>
<feature type="transmembrane region" description="Helical" evidence="1">
    <location>
        <begin position="102"/>
        <end position="122"/>
    </location>
</feature>
<feature type="transmembrane region" description="Helical" evidence="1">
    <location>
        <begin position="345"/>
        <end position="366"/>
    </location>
</feature>
<feature type="transmembrane region" description="Helical" evidence="1">
    <location>
        <begin position="199"/>
        <end position="217"/>
    </location>
</feature>
<keyword evidence="1" id="KW-0812">Transmembrane</keyword>
<dbReference type="RefSeq" id="WP_205017153.1">
    <property type="nucleotide sequence ID" value="NZ_JAFBEI010000020.1"/>
</dbReference>
<feature type="transmembrane region" description="Helical" evidence="1">
    <location>
        <begin position="286"/>
        <end position="309"/>
    </location>
</feature>
<accession>A0ABS2PLM4</accession>
<feature type="transmembrane region" description="Helical" evidence="1">
    <location>
        <begin position="12"/>
        <end position="33"/>
    </location>
</feature>
<gene>
    <name evidence="2" type="ORF">JOC31_001089</name>
</gene>
<reference evidence="2 3" key="1">
    <citation type="submission" date="2021-01" db="EMBL/GenBank/DDBJ databases">
        <title>Genomic Encyclopedia of Type Strains, Phase IV (KMG-IV): sequencing the most valuable type-strain genomes for metagenomic binning, comparative biology and taxonomic classification.</title>
        <authorList>
            <person name="Goeker M."/>
        </authorList>
    </citation>
    <scope>NUCLEOTIDE SEQUENCE [LARGE SCALE GENOMIC DNA]</scope>
    <source>
        <strain evidence="2 3">DSM 27513</strain>
    </source>
</reference>
<dbReference type="PANTHER" id="PTHR36840:SF1">
    <property type="entry name" value="BLL5714 PROTEIN"/>
    <property type="match status" value="1"/>
</dbReference>
<feature type="transmembrane region" description="Helical" evidence="1">
    <location>
        <begin position="73"/>
        <end position="96"/>
    </location>
</feature>
<name>A0ABS2PLM4_9STRE</name>
<evidence type="ECO:0000256" key="1">
    <source>
        <dbReference type="SAM" id="Phobius"/>
    </source>
</evidence>
<keyword evidence="1" id="KW-0472">Membrane</keyword>
<evidence type="ECO:0000313" key="2">
    <source>
        <dbReference type="EMBL" id="MBM7636269.1"/>
    </source>
</evidence>
<evidence type="ECO:0000313" key="3">
    <source>
        <dbReference type="Proteomes" id="UP000809081"/>
    </source>
</evidence>
<dbReference type="Pfam" id="PF06772">
    <property type="entry name" value="LtrA"/>
    <property type="match status" value="1"/>
</dbReference>
<feature type="transmembrane region" description="Helical" evidence="1">
    <location>
        <begin position="321"/>
        <end position="339"/>
    </location>
</feature>
<feature type="transmembrane region" description="Helical" evidence="1">
    <location>
        <begin position="162"/>
        <end position="179"/>
    </location>
</feature>
<dbReference type="InterPro" id="IPR010640">
    <property type="entry name" value="Low_temperature_requirement_A"/>
</dbReference>
<proteinExistence type="predicted"/>
<dbReference type="PANTHER" id="PTHR36840">
    <property type="entry name" value="BLL5714 PROTEIN"/>
    <property type="match status" value="1"/>
</dbReference>
<organism evidence="2 3">
    <name type="scientific">Streptococcus saliviloxodontae</name>
    <dbReference type="NCBI Taxonomy" id="1349416"/>
    <lineage>
        <taxon>Bacteria</taxon>
        <taxon>Bacillati</taxon>
        <taxon>Bacillota</taxon>
        <taxon>Bacilli</taxon>
        <taxon>Lactobacillales</taxon>
        <taxon>Streptococcaceae</taxon>
        <taxon>Streptococcus</taxon>
    </lineage>
</organism>
<sequence length="381" mass="44141">MTSLIHHKRVEFTELFYDLVFVYAISKTTGLIHHLHDGVLSPLAFITFVTCLIVLVNTWMLQTMFTNRYGKNSLFNMLTMFVDMGLLMLLSNMFTLNWQSNFYFFAWVLGILSLSLLLQYVVQYRQSTKPEDKEMIKGFFYILGTRSGGVFLSTLLPYDIAIWVYFATIAISFVMPLFFSKSMNRVPINFPHLVERISLLVIITFGEMIMGVANFFTPETISINSVCYLIMVVSLFIFYFGEFDHALDESKETLGMRLIYSHYLIFTGLLMMTVSMTFLSEHEVNHLFAVSFLYSGLFLFLIAVLLNGSYNKPAYQWTKDYLLQTATLFAVGLVASLIFASSNHLVVYITTVVIFFIWLTFIRFYLKQHRLSKDPHDIHLI</sequence>
<protein>
    <submittedName>
        <fullName evidence="2">Low temperature requirement protein LtrA</fullName>
    </submittedName>
</protein>
<comment type="caution">
    <text evidence="2">The sequence shown here is derived from an EMBL/GenBank/DDBJ whole genome shotgun (WGS) entry which is preliminary data.</text>
</comment>
<keyword evidence="1" id="KW-1133">Transmembrane helix</keyword>